<dbReference type="InterPro" id="IPR051016">
    <property type="entry name" value="Diverse_Substrate_AcTransf"/>
</dbReference>
<feature type="domain" description="N-acetyltransferase" evidence="4">
    <location>
        <begin position="3"/>
        <end position="159"/>
    </location>
</feature>
<evidence type="ECO:0000259" key="4">
    <source>
        <dbReference type="PROSITE" id="PS51186"/>
    </source>
</evidence>
<evidence type="ECO:0000256" key="3">
    <source>
        <dbReference type="ARBA" id="ARBA00023315"/>
    </source>
</evidence>
<comment type="caution">
    <text evidence="5">The sequence shown here is derived from an EMBL/GenBank/DDBJ whole genome shotgun (WGS) entry which is preliminary data.</text>
</comment>
<dbReference type="AlphaFoldDB" id="A0A3A4L9I9"/>
<dbReference type="RefSeq" id="WP_120037073.1">
    <property type="nucleotide sequence ID" value="NZ_QZFU01000006.1"/>
</dbReference>
<keyword evidence="6" id="KW-1185">Reference proteome</keyword>
<accession>A0A3A4L9I9</accession>
<dbReference type="FunFam" id="3.40.630.30:FF:000064">
    <property type="entry name" value="GNAT family acetyltransferase"/>
    <property type="match status" value="1"/>
</dbReference>
<dbReference type="SUPFAM" id="SSF55729">
    <property type="entry name" value="Acyl-CoA N-acyltransferases (Nat)"/>
    <property type="match status" value="1"/>
</dbReference>
<dbReference type="OrthoDB" id="9805924at2"/>
<dbReference type="InterPro" id="IPR000182">
    <property type="entry name" value="GNAT_dom"/>
</dbReference>
<dbReference type="GO" id="GO:0008080">
    <property type="term" value="F:N-acetyltransferase activity"/>
    <property type="evidence" value="ECO:0007669"/>
    <property type="project" value="TreeGrafter"/>
</dbReference>
<keyword evidence="2 5" id="KW-0808">Transferase</keyword>
<reference evidence="5" key="1">
    <citation type="submission" date="2018-09" db="EMBL/GenBank/DDBJ databases">
        <title>YIM PH21274 draft genome.</title>
        <authorList>
            <person name="Miao C."/>
        </authorList>
    </citation>
    <scope>NUCLEOTIDE SEQUENCE [LARGE SCALE GENOMIC DNA]</scope>
    <source>
        <strain evidence="5">YIM PH 21724</strain>
    </source>
</reference>
<dbReference type="CDD" id="cd04301">
    <property type="entry name" value="NAT_SF"/>
    <property type="match status" value="1"/>
</dbReference>
<protein>
    <submittedName>
        <fullName evidence="5">GNAT family N-acetyltransferase</fullName>
    </submittedName>
</protein>
<evidence type="ECO:0000256" key="1">
    <source>
        <dbReference type="ARBA" id="ARBA00008694"/>
    </source>
</evidence>
<evidence type="ECO:0000313" key="6">
    <source>
        <dbReference type="Proteomes" id="UP000266677"/>
    </source>
</evidence>
<keyword evidence="3" id="KW-0012">Acyltransferase</keyword>
<evidence type="ECO:0000313" key="5">
    <source>
        <dbReference type="EMBL" id="RJO79932.1"/>
    </source>
</evidence>
<dbReference type="EMBL" id="QZFU01000006">
    <property type="protein sequence ID" value="RJO79932.1"/>
    <property type="molecule type" value="Genomic_DNA"/>
</dbReference>
<sequence>MTGTIRRATEADIPGLVELVHALAEYEKASHECHLTEEQLREALFGAAPALFAHVVDEGGEIVGGAIWFRNYSTWRGVHGIFLEDLFVKPEMRGKGYGKSLLVTLAREAVANGYARLDWSVLTWNQPSIDFYESLGAVAQSEWVGYRLSDDALEKLAATTT</sequence>
<dbReference type="PANTHER" id="PTHR10545">
    <property type="entry name" value="DIAMINE N-ACETYLTRANSFERASE"/>
    <property type="match status" value="1"/>
</dbReference>
<gene>
    <name evidence="5" type="ORF">D5S18_01330</name>
</gene>
<organism evidence="5 6">
    <name type="scientific">Nocardia panacis</name>
    <dbReference type="NCBI Taxonomy" id="2340916"/>
    <lineage>
        <taxon>Bacteria</taxon>
        <taxon>Bacillati</taxon>
        <taxon>Actinomycetota</taxon>
        <taxon>Actinomycetes</taxon>
        <taxon>Mycobacteriales</taxon>
        <taxon>Nocardiaceae</taxon>
        <taxon>Nocardia</taxon>
    </lineage>
</organism>
<name>A0A3A4L9I9_9NOCA</name>
<dbReference type="Gene3D" id="3.40.630.30">
    <property type="match status" value="1"/>
</dbReference>
<dbReference type="InterPro" id="IPR016181">
    <property type="entry name" value="Acyl_CoA_acyltransferase"/>
</dbReference>
<proteinExistence type="inferred from homology"/>
<comment type="similarity">
    <text evidence="1">Belongs to the acetyltransferase family.</text>
</comment>
<dbReference type="PROSITE" id="PS51186">
    <property type="entry name" value="GNAT"/>
    <property type="match status" value="1"/>
</dbReference>
<evidence type="ECO:0000256" key="2">
    <source>
        <dbReference type="ARBA" id="ARBA00022679"/>
    </source>
</evidence>
<dbReference type="PANTHER" id="PTHR10545:SF29">
    <property type="entry name" value="GH14572P-RELATED"/>
    <property type="match status" value="1"/>
</dbReference>
<dbReference type="Proteomes" id="UP000266677">
    <property type="component" value="Unassembled WGS sequence"/>
</dbReference>
<dbReference type="Pfam" id="PF00583">
    <property type="entry name" value="Acetyltransf_1"/>
    <property type="match status" value="1"/>
</dbReference>